<accession>A0A2P2LL08</accession>
<proteinExistence type="predicted"/>
<organism evidence="1">
    <name type="scientific">Rhizophora mucronata</name>
    <name type="common">Asiatic mangrove</name>
    <dbReference type="NCBI Taxonomy" id="61149"/>
    <lineage>
        <taxon>Eukaryota</taxon>
        <taxon>Viridiplantae</taxon>
        <taxon>Streptophyta</taxon>
        <taxon>Embryophyta</taxon>
        <taxon>Tracheophyta</taxon>
        <taxon>Spermatophyta</taxon>
        <taxon>Magnoliopsida</taxon>
        <taxon>eudicotyledons</taxon>
        <taxon>Gunneridae</taxon>
        <taxon>Pentapetalae</taxon>
        <taxon>rosids</taxon>
        <taxon>fabids</taxon>
        <taxon>Malpighiales</taxon>
        <taxon>Rhizophoraceae</taxon>
        <taxon>Rhizophora</taxon>
    </lineage>
</organism>
<dbReference type="AlphaFoldDB" id="A0A2P2LL08"/>
<evidence type="ECO:0000313" key="1">
    <source>
        <dbReference type="EMBL" id="MBX18642.1"/>
    </source>
</evidence>
<dbReference type="EMBL" id="GGEC01038158">
    <property type="protein sequence ID" value="MBX18642.1"/>
    <property type="molecule type" value="Transcribed_RNA"/>
</dbReference>
<name>A0A2P2LL08_RHIMU</name>
<reference evidence="1" key="1">
    <citation type="submission" date="2018-02" db="EMBL/GenBank/DDBJ databases">
        <title>Rhizophora mucronata_Transcriptome.</title>
        <authorList>
            <person name="Meera S.P."/>
            <person name="Sreeshan A."/>
            <person name="Augustine A."/>
        </authorList>
    </citation>
    <scope>NUCLEOTIDE SEQUENCE</scope>
    <source>
        <tissue evidence="1">Leaf</tissue>
    </source>
</reference>
<sequence>MLLNNSNSASTSLTLKAVWDARGIGSSCPGNCLATLEPKQPIYW</sequence>
<protein>
    <submittedName>
        <fullName evidence="1">Calcineurin B-like protein 1 isoform X2</fullName>
    </submittedName>
</protein>